<keyword evidence="11" id="KW-1185">Reference proteome</keyword>
<feature type="non-terminal residue" evidence="10">
    <location>
        <position position="1"/>
    </location>
</feature>
<evidence type="ECO:0000256" key="6">
    <source>
        <dbReference type="ARBA" id="ARBA00023136"/>
    </source>
</evidence>
<name>A0A2G9RLL1_AQUCT</name>
<feature type="non-terminal residue" evidence="10">
    <location>
        <position position="457"/>
    </location>
</feature>
<dbReference type="AlphaFoldDB" id="A0A2G9RLL1"/>
<evidence type="ECO:0000256" key="1">
    <source>
        <dbReference type="ARBA" id="ARBA00004370"/>
    </source>
</evidence>
<dbReference type="PROSITE" id="PS51233">
    <property type="entry name" value="VWFD"/>
    <property type="match status" value="1"/>
</dbReference>
<evidence type="ECO:0000259" key="9">
    <source>
        <dbReference type="PROSITE" id="PS51233"/>
    </source>
</evidence>
<dbReference type="SUPFAM" id="SSF57567">
    <property type="entry name" value="Serine protease inhibitors"/>
    <property type="match status" value="2"/>
</dbReference>
<protein>
    <recommendedName>
        <fullName evidence="9">VWFD domain-containing protein</fullName>
    </recommendedName>
</protein>
<keyword evidence="7" id="KW-1015">Disulfide bond</keyword>
<dbReference type="GO" id="GO:0016020">
    <property type="term" value="C:membrane"/>
    <property type="evidence" value="ECO:0007669"/>
    <property type="project" value="UniProtKB-SubCell"/>
</dbReference>
<keyword evidence="8" id="KW-0325">Glycoprotein</keyword>
<dbReference type="PANTHER" id="PTHR46160:SF7">
    <property type="entry name" value="VWFD DOMAIN-CONTAINING PROTEIN"/>
    <property type="match status" value="1"/>
</dbReference>
<dbReference type="FunFam" id="2.10.25.10:FF:000153">
    <property type="entry name" value="MUC5B isoform 1"/>
    <property type="match status" value="1"/>
</dbReference>
<comment type="subcellular location">
    <subcellularLocation>
        <location evidence="1">Membrane</location>
    </subcellularLocation>
    <subcellularLocation>
        <location evidence="2">Secreted</location>
    </subcellularLocation>
</comment>
<keyword evidence="6" id="KW-0472">Membrane</keyword>
<organism evidence="10 11">
    <name type="scientific">Aquarana catesbeiana</name>
    <name type="common">American bullfrog</name>
    <name type="synonym">Rana catesbeiana</name>
    <dbReference type="NCBI Taxonomy" id="8400"/>
    <lineage>
        <taxon>Eukaryota</taxon>
        <taxon>Metazoa</taxon>
        <taxon>Chordata</taxon>
        <taxon>Craniata</taxon>
        <taxon>Vertebrata</taxon>
        <taxon>Euteleostomi</taxon>
        <taxon>Amphibia</taxon>
        <taxon>Batrachia</taxon>
        <taxon>Anura</taxon>
        <taxon>Neobatrachia</taxon>
        <taxon>Ranoidea</taxon>
        <taxon>Ranidae</taxon>
        <taxon>Aquarana</taxon>
    </lineage>
</organism>
<dbReference type="OrthoDB" id="3438930at2759"/>
<dbReference type="Gene3D" id="2.10.25.10">
    <property type="entry name" value="Laminin"/>
    <property type="match status" value="2"/>
</dbReference>
<dbReference type="InterPro" id="IPR036084">
    <property type="entry name" value="Ser_inhib-like_sf"/>
</dbReference>
<dbReference type="PANTHER" id="PTHR46160">
    <property type="entry name" value="ALPHA-TECTORIN-RELATED"/>
    <property type="match status" value="1"/>
</dbReference>
<keyword evidence="5" id="KW-0677">Repeat</keyword>
<proteinExistence type="predicted"/>
<evidence type="ECO:0000256" key="4">
    <source>
        <dbReference type="ARBA" id="ARBA00022729"/>
    </source>
</evidence>
<evidence type="ECO:0000256" key="5">
    <source>
        <dbReference type="ARBA" id="ARBA00022737"/>
    </source>
</evidence>
<dbReference type="SMART" id="SM00216">
    <property type="entry name" value="VWD"/>
    <property type="match status" value="1"/>
</dbReference>
<dbReference type="Pfam" id="PF08742">
    <property type="entry name" value="C8"/>
    <property type="match status" value="1"/>
</dbReference>
<dbReference type="InterPro" id="IPR002919">
    <property type="entry name" value="TIL_dom"/>
</dbReference>
<evidence type="ECO:0000256" key="7">
    <source>
        <dbReference type="ARBA" id="ARBA00023157"/>
    </source>
</evidence>
<reference evidence="11" key="1">
    <citation type="journal article" date="2017" name="Nat. Commun.">
        <title>The North American bullfrog draft genome provides insight into hormonal regulation of long noncoding RNA.</title>
        <authorList>
            <person name="Hammond S.A."/>
            <person name="Warren R.L."/>
            <person name="Vandervalk B.P."/>
            <person name="Kucuk E."/>
            <person name="Khan H."/>
            <person name="Gibb E.A."/>
            <person name="Pandoh P."/>
            <person name="Kirk H."/>
            <person name="Zhao Y."/>
            <person name="Jones M."/>
            <person name="Mungall A.J."/>
            <person name="Coope R."/>
            <person name="Pleasance S."/>
            <person name="Moore R.A."/>
            <person name="Holt R.A."/>
            <person name="Round J.M."/>
            <person name="Ohora S."/>
            <person name="Walle B.V."/>
            <person name="Veldhoen N."/>
            <person name="Helbing C.C."/>
            <person name="Birol I."/>
        </authorList>
    </citation>
    <scope>NUCLEOTIDE SEQUENCE [LARGE SCALE GENOMIC DNA]</scope>
</reference>
<evidence type="ECO:0000256" key="8">
    <source>
        <dbReference type="ARBA" id="ARBA00023180"/>
    </source>
</evidence>
<gene>
    <name evidence="10" type="ORF">AB205_0063710</name>
</gene>
<dbReference type="EMBL" id="KV943321">
    <property type="protein sequence ID" value="PIO28123.1"/>
    <property type="molecule type" value="Genomic_DNA"/>
</dbReference>
<dbReference type="Pfam" id="PF00094">
    <property type="entry name" value="VWD"/>
    <property type="match status" value="1"/>
</dbReference>
<dbReference type="Pfam" id="PF01826">
    <property type="entry name" value="TIL"/>
    <property type="match status" value="2"/>
</dbReference>
<keyword evidence="3" id="KW-0964">Secreted</keyword>
<dbReference type="InterPro" id="IPR025615">
    <property type="entry name" value="TILa_dom"/>
</dbReference>
<keyword evidence="4" id="KW-0732">Signal</keyword>
<dbReference type="InterPro" id="IPR014853">
    <property type="entry name" value="VWF/SSPO/ZAN-like_Cys-rich_dom"/>
</dbReference>
<dbReference type="GO" id="GO:0005576">
    <property type="term" value="C:extracellular region"/>
    <property type="evidence" value="ECO:0007669"/>
    <property type="project" value="UniProtKB-SubCell"/>
</dbReference>
<evidence type="ECO:0000256" key="3">
    <source>
        <dbReference type="ARBA" id="ARBA00022525"/>
    </source>
</evidence>
<dbReference type="SMART" id="SM00832">
    <property type="entry name" value="C8"/>
    <property type="match status" value="1"/>
</dbReference>
<dbReference type="Proteomes" id="UP000228934">
    <property type="component" value="Unassembled WGS sequence"/>
</dbReference>
<evidence type="ECO:0000313" key="10">
    <source>
        <dbReference type="EMBL" id="PIO28123.1"/>
    </source>
</evidence>
<evidence type="ECO:0000313" key="11">
    <source>
        <dbReference type="Proteomes" id="UP000228934"/>
    </source>
</evidence>
<accession>A0A2G9RLL1</accession>
<feature type="domain" description="VWFD" evidence="9">
    <location>
        <begin position="117"/>
        <end position="297"/>
    </location>
</feature>
<dbReference type="Pfam" id="PF12714">
    <property type="entry name" value="TILa"/>
    <property type="match status" value="1"/>
</dbReference>
<dbReference type="InterPro" id="IPR052749">
    <property type="entry name" value="Alpha-tectorin"/>
</dbReference>
<dbReference type="CDD" id="cd19941">
    <property type="entry name" value="TIL"/>
    <property type="match status" value="2"/>
</dbReference>
<sequence length="457" mass="49346">PVCPKKSHYEICSSGCASTCYSLSPPLGCDPVCSEGCECDDGFILSGGNCVPISSCGCTYNNTYYQLGEVFYPSGLCNQKCVCTESGTVECNAFTCGPNEECKVIDGVQKCQPVGSAQCSAAGDPHYMSFDGQAFDFQGTCTYTLSKTVTNNANLVPFAINVKNEKWGNGRVAVTKLVSFDVYGYNLILQYNVQGQILINGVYNNIPVILEDGKIRIYQHGIRVIIDTDFGVQVSYDLVYHVIVTVPGNYKNQLGGLCGNYNGDKKDDFQLPNKNVVTDATVFGASWKVQIPGVTCDDGCGGSGNPCPPCDDRKKEIFKMDNYCGFMKKVGGPLSACYGVINYDIYINNCVYDLCASVGDGDILCQNIQSYVAACQVAGVTIQRWRTDAFCPLSCPANSKYDVCADVCSSTCAAVTYLPKCPTTCSEGCQCNDGFYFDGKNCVSMETCGCFKDGTYY</sequence>
<evidence type="ECO:0000256" key="2">
    <source>
        <dbReference type="ARBA" id="ARBA00004613"/>
    </source>
</evidence>
<dbReference type="SUPFAM" id="SSF57603">
    <property type="entry name" value="FnI-like domain"/>
    <property type="match status" value="1"/>
</dbReference>
<dbReference type="FunFam" id="2.10.25.10:FF:000055">
    <property type="entry name" value="alpha-tectorin isoform X1"/>
    <property type="match status" value="1"/>
</dbReference>
<dbReference type="InterPro" id="IPR001846">
    <property type="entry name" value="VWF_type-D"/>
</dbReference>